<dbReference type="Proteomes" id="UP001055115">
    <property type="component" value="Unassembled WGS sequence"/>
</dbReference>
<dbReference type="RefSeq" id="XP_049130249.1">
    <property type="nucleotide sequence ID" value="XM_049274292.1"/>
</dbReference>
<name>A0AA37P934_9PEZI</name>
<keyword evidence="2" id="KW-1185">Reference proteome</keyword>
<sequence length="78" mass="8316">MAMGLLLHDLPARTLADRRVVMCLLVDRAMVRVPFGSLKSAGSAAAPKAGSNLEMASERAKARFECMEGTPDIRGPVC</sequence>
<reference evidence="1 2" key="1">
    <citation type="submission" date="2022-03" db="EMBL/GenBank/DDBJ databases">
        <title>Genome data of Colletotrichum spp.</title>
        <authorList>
            <person name="Utami Y.D."/>
            <person name="Hiruma K."/>
        </authorList>
    </citation>
    <scope>NUCLEOTIDE SEQUENCE [LARGE SCALE GENOMIC DNA]</scope>
    <source>
        <strain evidence="1 2">MAFF 239500</strain>
    </source>
</reference>
<dbReference type="GeneID" id="73328882"/>
<evidence type="ECO:0000313" key="1">
    <source>
        <dbReference type="EMBL" id="GKT47899.1"/>
    </source>
</evidence>
<dbReference type="AlphaFoldDB" id="A0AA37P934"/>
<comment type="caution">
    <text evidence="1">The sequence shown here is derived from an EMBL/GenBank/DDBJ whole genome shotgun (WGS) entry which is preliminary data.</text>
</comment>
<protein>
    <submittedName>
        <fullName evidence="1">Uncharacterized protein</fullName>
    </submittedName>
</protein>
<gene>
    <name evidence="1" type="ORF">ColSpa_08080</name>
</gene>
<dbReference type="EMBL" id="BQXU01000021">
    <property type="protein sequence ID" value="GKT47899.1"/>
    <property type="molecule type" value="Genomic_DNA"/>
</dbReference>
<proteinExistence type="predicted"/>
<organism evidence="1 2">
    <name type="scientific">Colletotrichum spaethianum</name>
    <dbReference type="NCBI Taxonomy" id="700344"/>
    <lineage>
        <taxon>Eukaryota</taxon>
        <taxon>Fungi</taxon>
        <taxon>Dikarya</taxon>
        <taxon>Ascomycota</taxon>
        <taxon>Pezizomycotina</taxon>
        <taxon>Sordariomycetes</taxon>
        <taxon>Hypocreomycetidae</taxon>
        <taxon>Glomerellales</taxon>
        <taxon>Glomerellaceae</taxon>
        <taxon>Colletotrichum</taxon>
        <taxon>Colletotrichum spaethianum species complex</taxon>
    </lineage>
</organism>
<accession>A0AA37P934</accession>
<evidence type="ECO:0000313" key="2">
    <source>
        <dbReference type="Proteomes" id="UP001055115"/>
    </source>
</evidence>